<evidence type="ECO:0000256" key="1">
    <source>
        <dbReference type="ARBA" id="ARBA00002684"/>
    </source>
</evidence>
<dbReference type="Proteomes" id="UP001290861">
    <property type="component" value="Unassembled WGS sequence"/>
</dbReference>
<sequence>MKKFSYKAITSSGESRTGLIEAPTEARAVQQLQQKGLVVLNIADSASAEGFSSASKSLGGRITNQQLMEFSSETSALLDAKIPLEQALKTQADLCSHERFKEVLSEVWKDVTGGASFADALARHPKVFERFYSNMVRGGEASGSLDLIMRRIAALLERRQKLKSKVVTAMIYPSLLLIMGVVVVAVMMMVVIPKLTSLFEGTGQLLPASTRALMAISEFSIQYWWLGPLLLILAFTGFKFWTRNEEGKVAWGTKLLKFPILGSLLAEAETSRFCRMLAALLEGQVPILQALSITGGTLGNAALRKLMRLVYENVQGGKPMGPVLQNEPLFPELAARMIAMGEDSGELGNMLDKVAERYEEKVTASTERFVSVLEPAFIVILAVVVGFIVVGMMQGIMAMSTSAG</sequence>
<keyword evidence="5" id="KW-1003">Cell membrane</keyword>
<evidence type="ECO:0000256" key="7">
    <source>
        <dbReference type="ARBA" id="ARBA00022989"/>
    </source>
</evidence>
<dbReference type="InterPro" id="IPR042094">
    <property type="entry name" value="T2SS_GspF_sf"/>
</dbReference>
<evidence type="ECO:0000256" key="8">
    <source>
        <dbReference type="ARBA" id="ARBA00023136"/>
    </source>
</evidence>
<keyword evidence="4 10" id="KW-0813">Transport</keyword>
<dbReference type="InterPro" id="IPR018076">
    <property type="entry name" value="T2SS_GspF_dom"/>
</dbReference>
<dbReference type="PANTHER" id="PTHR30012:SF0">
    <property type="entry name" value="TYPE II SECRETION SYSTEM PROTEIN F-RELATED"/>
    <property type="match status" value="1"/>
</dbReference>
<feature type="transmembrane region" description="Helical" evidence="11">
    <location>
        <begin position="223"/>
        <end position="241"/>
    </location>
</feature>
<name>A0ABU5MWG4_9BACT</name>
<evidence type="ECO:0000256" key="2">
    <source>
        <dbReference type="ARBA" id="ARBA00004651"/>
    </source>
</evidence>
<evidence type="ECO:0000256" key="6">
    <source>
        <dbReference type="ARBA" id="ARBA00022692"/>
    </source>
</evidence>
<comment type="similarity">
    <text evidence="3 10">Belongs to the GSP F family.</text>
</comment>
<dbReference type="EMBL" id="JARVCO010000010">
    <property type="protein sequence ID" value="MDZ8118566.1"/>
    <property type="molecule type" value="Genomic_DNA"/>
</dbReference>
<keyword evidence="7 11" id="KW-1133">Transmembrane helix</keyword>
<evidence type="ECO:0000313" key="14">
    <source>
        <dbReference type="Proteomes" id="UP001290861"/>
    </source>
</evidence>
<comment type="function">
    <text evidence="1">Component of the type II secretion system inner membrane complex required for the energy-dependent secretion of extracellular factors such as proteases and toxins from the periplasm.</text>
</comment>
<evidence type="ECO:0000256" key="5">
    <source>
        <dbReference type="ARBA" id="ARBA00022475"/>
    </source>
</evidence>
<feature type="transmembrane region" description="Helical" evidence="11">
    <location>
        <begin position="376"/>
        <end position="397"/>
    </location>
</feature>
<accession>A0ABU5MWG4</accession>
<feature type="domain" description="Type II secretion system protein GspF" evidence="12">
    <location>
        <begin position="71"/>
        <end position="193"/>
    </location>
</feature>
<dbReference type="InterPro" id="IPR001992">
    <property type="entry name" value="T2SS_GspF/T4SS_PilC_CS"/>
</dbReference>
<evidence type="ECO:0000256" key="3">
    <source>
        <dbReference type="ARBA" id="ARBA00005745"/>
    </source>
</evidence>
<gene>
    <name evidence="13" type="ORF">P9H32_07985</name>
</gene>
<dbReference type="Gene3D" id="1.20.81.30">
    <property type="entry name" value="Type II secretion system (T2SS), domain F"/>
    <property type="match status" value="2"/>
</dbReference>
<keyword evidence="6 10" id="KW-0812">Transmembrane</keyword>
<evidence type="ECO:0000259" key="12">
    <source>
        <dbReference type="Pfam" id="PF00482"/>
    </source>
</evidence>
<keyword evidence="8 11" id="KW-0472">Membrane</keyword>
<evidence type="ECO:0000256" key="11">
    <source>
        <dbReference type="SAM" id="Phobius"/>
    </source>
</evidence>
<proteinExistence type="inferred from homology"/>
<comment type="caution">
    <text evidence="13">The sequence shown here is derived from an EMBL/GenBank/DDBJ whole genome shotgun (WGS) entry which is preliminary data.</text>
</comment>
<dbReference type="PANTHER" id="PTHR30012">
    <property type="entry name" value="GENERAL SECRETION PATHWAY PROTEIN"/>
    <property type="match status" value="1"/>
</dbReference>
<dbReference type="InterPro" id="IPR003004">
    <property type="entry name" value="GspF/PilC"/>
</dbReference>
<protein>
    <recommendedName>
        <fullName evidence="9">General secretion pathway protein F</fullName>
    </recommendedName>
</protein>
<dbReference type="PROSITE" id="PS00874">
    <property type="entry name" value="T2SP_F"/>
    <property type="match status" value="1"/>
</dbReference>
<feature type="transmembrane region" description="Helical" evidence="11">
    <location>
        <begin position="166"/>
        <end position="192"/>
    </location>
</feature>
<feature type="domain" description="Type II secretion system protein GspF" evidence="12">
    <location>
        <begin position="273"/>
        <end position="393"/>
    </location>
</feature>
<dbReference type="Pfam" id="PF00482">
    <property type="entry name" value="T2SSF"/>
    <property type="match status" value="2"/>
</dbReference>
<evidence type="ECO:0000313" key="13">
    <source>
        <dbReference type="EMBL" id="MDZ8118566.1"/>
    </source>
</evidence>
<organism evidence="13 14">
    <name type="scientific">Pontiella agarivorans</name>
    <dbReference type="NCBI Taxonomy" id="3038953"/>
    <lineage>
        <taxon>Bacteria</taxon>
        <taxon>Pseudomonadati</taxon>
        <taxon>Kiritimatiellota</taxon>
        <taxon>Kiritimatiellia</taxon>
        <taxon>Kiritimatiellales</taxon>
        <taxon>Pontiellaceae</taxon>
        <taxon>Pontiella</taxon>
    </lineage>
</organism>
<evidence type="ECO:0000256" key="10">
    <source>
        <dbReference type="RuleBase" id="RU003923"/>
    </source>
</evidence>
<comment type="subcellular location">
    <subcellularLocation>
        <location evidence="2 10">Cell membrane</location>
        <topology evidence="2 10">Multi-pass membrane protein</topology>
    </subcellularLocation>
</comment>
<evidence type="ECO:0000256" key="9">
    <source>
        <dbReference type="ARBA" id="ARBA00030750"/>
    </source>
</evidence>
<evidence type="ECO:0000256" key="4">
    <source>
        <dbReference type="ARBA" id="ARBA00022448"/>
    </source>
</evidence>
<dbReference type="RefSeq" id="WP_322608365.1">
    <property type="nucleotide sequence ID" value="NZ_JARVCO010000010.1"/>
</dbReference>
<keyword evidence="14" id="KW-1185">Reference proteome</keyword>
<reference evidence="13 14" key="1">
    <citation type="journal article" date="2024" name="Appl. Environ. Microbiol.">
        <title>Pontiella agarivorans sp. nov., a novel marine anaerobic bacterium capable of degrading macroalgal polysaccharides and fixing nitrogen.</title>
        <authorList>
            <person name="Liu N."/>
            <person name="Kivenson V."/>
            <person name="Peng X."/>
            <person name="Cui Z."/>
            <person name="Lankiewicz T.S."/>
            <person name="Gosselin K.M."/>
            <person name="English C.J."/>
            <person name="Blair E.M."/>
            <person name="O'Malley M.A."/>
            <person name="Valentine D.L."/>
        </authorList>
    </citation>
    <scope>NUCLEOTIDE SEQUENCE [LARGE SCALE GENOMIC DNA]</scope>
    <source>
        <strain evidence="13 14">NLcol2</strain>
    </source>
</reference>